<organism evidence="1 2">
    <name type="scientific">Prochlorothrix hollandica PCC 9006 = CALU 1027</name>
    <dbReference type="NCBI Taxonomy" id="317619"/>
    <lineage>
        <taxon>Bacteria</taxon>
        <taxon>Bacillati</taxon>
        <taxon>Cyanobacteriota</taxon>
        <taxon>Cyanophyceae</taxon>
        <taxon>Prochlorotrichales</taxon>
        <taxon>Prochlorotrichaceae</taxon>
        <taxon>Prochlorothrix</taxon>
    </lineage>
</organism>
<sequence>MLVILMDSQLINPHQVCQACFFATTQGQPRWHQGHLGCGHAIHCATLSSRSAEDQPSEQYECAMGFRLAHIPSAS</sequence>
<accession>A0A0M2PN98</accession>
<dbReference type="eggNOG" id="ENOG50330SB">
    <property type="taxonomic scope" value="Bacteria"/>
</dbReference>
<gene>
    <name evidence="1" type="ORF">PROH_20340</name>
</gene>
<protein>
    <submittedName>
        <fullName evidence="1">Uncharacterized protein</fullName>
    </submittedName>
</protein>
<keyword evidence="2" id="KW-1185">Reference proteome</keyword>
<dbReference type="EMBL" id="AJTX02000010">
    <property type="protein sequence ID" value="KKI98080.1"/>
    <property type="molecule type" value="Genomic_DNA"/>
</dbReference>
<evidence type="ECO:0000313" key="2">
    <source>
        <dbReference type="Proteomes" id="UP000034681"/>
    </source>
</evidence>
<dbReference type="OrthoDB" id="515521at2"/>
<comment type="caution">
    <text evidence="1">The sequence shown here is derived from an EMBL/GenBank/DDBJ whole genome shotgun (WGS) entry which is preliminary data.</text>
</comment>
<reference evidence="1" key="1">
    <citation type="submission" date="2012-04" db="EMBL/GenBank/DDBJ databases">
        <authorList>
            <person name="Borisov I.G."/>
            <person name="Ivanikova N.V."/>
            <person name="Pinevich A.V."/>
        </authorList>
    </citation>
    <scope>NUCLEOTIDE SEQUENCE</scope>
    <source>
        <strain evidence="1">CALU 1027</strain>
    </source>
</reference>
<dbReference type="STRING" id="317619.GCA_000332315_02950"/>
<dbReference type="Proteomes" id="UP000034681">
    <property type="component" value="Unassembled WGS sequence"/>
</dbReference>
<name>A0A0M2PN98_PROHO</name>
<dbReference type="AlphaFoldDB" id="A0A0M2PN98"/>
<proteinExistence type="predicted"/>
<evidence type="ECO:0000313" key="1">
    <source>
        <dbReference type="EMBL" id="KKI98080.1"/>
    </source>
</evidence>
<dbReference type="RefSeq" id="WP_017713220.1">
    <property type="nucleotide sequence ID" value="NZ_KB235939.1"/>
</dbReference>